<comment type="caution">
    <text evidence="2">The sequence shown here is derived from an EMBL/GenBank/DDBJ whole genome shotgun (WGS) entry which is preliminary data.</text>
</comment>
<dbReference type="RefSeq" id="WP_317545651.1">
    <property type="nucleotide sequence ID" value="NZ_JAWLKB010000034.1"/>
</dbReference>
<dbReference type="Proteomes" id="UP001185927">
    <property type="component" value="Unassembled WGS sequence"/>
</dbReference>
<proteinExistence type="predicted"/>
<sequence>MPHYQFFIQRESNSARRKTEIAQAFTEVHTRITGAPAGYVNCTFIELATDSIYVGGEPTPFGRMVGIIRQGRPEEIKRQLLTELAEAWSLIAQEPLDKLALFLHEIPGYQAMENGELLGEASEDHLLVDHV</sequence>
<protein>
    <submittedName>
        <fullName evidence="2">Tautomerase family protein</fullName>
    </submittedName>
</protein>
<keyword evidence="3" id="KW-1185">Reference proteome</keyword>
<dbReference type="SUPFAM" id="SSF55331">
    <property type="entry name" value="Tautomerase/MIF"/>
    <property type="match status" value="1"/>
</dbReference>
<dbReference type="Pfam" id="PF14832">
    <property type="entry name" value="Tautomerase_3"/>
    <property type="match status" value="1"/>
</dbReference>
<gene>
    <name evidence="2" type="ORF">R3Q16_31700</name>
</gene>
<evidence type="ECO:0000259" key="1">
    <source>
        <dbReference type="Pfam" id="PF14832"/>
    </source>
</evidence>
<organism evidence="2 3">
    <name type="scientific">Rhodococcus globerulus</name>
    <dbReference type="NCBI Taxonomy" id="33008"/>
    <lineage>
        <taxon>Bacteria</taxon>
        <taxon>Bacillati</taxon>
        <taxon>Actinomycetota</taxon>
        <taxon>Actinomycetes</taxon>
        <taxon>Mycobacteriales</taxon>
        <taxon>Nocardiaceae</taxon>
        <taxon>Rhodococcus</taxon>
    </lineage>
</organism>
<dbReference type="Gene3D" id="3.30.429.10">
    <property type="entry name" value="Macrophage Migration Inhibitory Factor"/>
    <property type="match status" value="1"/>
</dbReference>
<feature type="domain" description="Tautomerase cis-CaaD-like" evidence="1">
    <location>
        <begin position="1"/>
        <end position="61"/>
    </location>
</feature>
<reference evidence="2 3" key="1">
    <citation type="submission" date="2023-10" db="EMBL/GenBank/DDBJ databases">
        <title>Development of a sustainable strategy for remediation of hydrocarbon-contaminated territories based on the waste exchange concept.</title>
        <authorList>
            <person name="Krivoruchko A."/>
        </authorList>
    </citation>
    <scope>NUCLEOTIDE SEQUENCE [LARGE SCALE GENOMIC DNA]</scope>
    <source>
        <strain evidence="2 3">IEGM 1203</strain>
    </source>
</reference>
<evidence type="ECO:0000313" key="2">
    <source>
        <dbReference type="EMBL" id="MDV6271190.1"/>
    </source>
</evidence>
<accession>A0ABU4C3W0</accession>
<evidence type="ECO:0000313" key="3">
    <source>
        <dbReference type="Proteomes" id="UP001185927"/>
    </source>
</evidence>
<dbReference type="InterPro" id="IPR014347">
    <property type="entry name" value="Tautomerase/MIF_sf"/>
</dbReference>
<name>A0ABU4C3W0_RHOGO</name>
<dbReference type="InterPro" id="IPR028116">
    <property type="entry name" value="Cis-CaaD-like"/>
</dbReference>
<dbReference type="EMBL" id="JAWLKB010000034">
    <property type="protein sequence ID" value="MDV6271190.1"/>
    <property type="molecule type" value="Genomic_DNA"/>
</dbReference>